<organism evidence="7 8">
    <name type="scientific">Kribbella antibiotica</name>
    <dbReference type="NCBI Taxonomy" id="190195"/>
    <lineage>
        <taxon>Bacteria</taxon>
        <taxon>Bacillati</taxon>
        <taxon>Actinomycetota</taxon>
        <taxon>Actinomycetes</taxon>
        <taxon>Propionibacteriales</taxon>
        <taxon>Kribbellaceae</taxon>
        <taxon>Kribbella</taxon>
    </lineage>
</organism>
<keyword evidence="3 5" id="KW-0238">DNA-binding</keyword>
<name>A0A4R4YM81_9ACTN</name>
<keyword evidence="1" id="KW-0678">Repressor</keyword>
<dbReference type="SUPFAM" id="SSF48498">
    <property type="entry name" value="Tetracyclin repressor-like, C-terminal domain"/>
    <property type="match status" value="1"/>
</dbReference>
<dbReference type="OrthoDB" id="9816296at2"/>
<dbReference type="GO" id="GO:0003700">
    <property type="term" value="F:DNA-binding transcription factor activity"/>
    <property type="evidence" value="ECO:0007669"/>
    <property type="project" value="TreeGrafter"/>
</dbReference>
<proteinExistence type="predicted"/>
<dbReference type="PANTHER" id="PTHR30055">
    <property type="entry name" value="HTH-TYPE TRANSCRIPTIONAL REGULATOR RUTR"/>
    <property type="match status" value="1"/>
</dbReference>
<dbReference type="RefSeq" id="WP_132176263.1">
    <property type="nucleotide sequence ID" value="NZ_SMKX01000183.1"/>
</dbReference>
<dbReference type="EMBL" id="SMKX01000183">
    <property type="protein sequence ID" value="TDD46066.1"/>
    <property type="molecule type" value="Genomic_DNA"/>
</dbReference>
<dbReference type="GO" id="GO:0000976">
    <property type="term" value="F:transcription cis-regulatory region binding"/>
    <property type="evidence" value="ECO:0007669"/>
    <property type="project" value="TreeGrafter"/>
</dbReference>
<dbReference type="InterPro" id="IPR050109">
    <property type="entry name" value="HTH-type_TetR-like_transc_reg"/>
</dbReference>
<dbReference type="PANTHER" id="PTHR30055:SF234">
    <property type="entry name" value="HTH-TYPE TRANSCRIPTIONAL REGULATOR BETI"/>
    <property type="match status" value="1"/>
</dbReference>
<evidence type="ECO:0000313" key="7">
    <source>
        <dbReference type="EMBL" id="TDD46066.1"/>
    </source>
</evidence>
<feature type="domain" description="HTH tetR-type" evidence="6">
    <location>
        <begin position="8"/>
        <end position="68"/>
    </location>
</feature>
<evidence type="ECO:0000256" key="2">
    <source>
        <dbReference type="ARBA" id="ARBA00023015"/>
    </source>
</evidence>
<reference evidence="7 8" key="1">
    <citation type="submission" date="2019-03" db="EMBL/GenBank/DDBJ databases">
        <title>Draft genome sequences of novel Actinobacteria.</title>
        <authorList>
            <person name="Sahin N."/>
            <person name="Ay H."/>
            <person name="Saygin H."/>
        </authorList>
    </citation>
    <scope>NUCLEOTIDE SEQUENCE [LARGE SCALE GENOMIC DNA]</scope>
    <source>
        <strain evidence="7 8">JCM 13523</strain>
    </source>
</reference>
<dbReference type="InterPro" id="IPR036271">
    <property type="entry name" value="Tet_transcr_reg_TetR-rel_C_sf"/>
</dbReference>
<comment type="caution">
    <text evidence="7">The sequence shown here is derived from an EMBL/GenBank/DDBJ whole genome shotgun (WGS) entry which is preliminary data.</text>
</comment>
<dbReference type="Pfam" id="PF00440">
    <property type="entry name" value="TetR_N"/>
    <property type="match status" value="1"/>
</dbReference>
<evidence type="ECO:0000256" key="5">
    <source>
        <dbReference type="PROSITE-ProRule" id="PRU00335"/>
    </source>
</evidence>
<keyword evidence="8" id="KW-1185">Reference proteome</keyword>
<dbReference type="InterPro" id="IPR039538">
    <property type="entry name" value="BetI_C"/>
</dbReference>
<evidence type="ECO:0000259" key="6">
    <source>
        <dbReference type="PROSITE" id="PS50977"/>
    </source>
</evidence>
<keyword evidence="4" id="KW-0804">Transcription</keyword>
<protein>
    <submittedName>
        <fullName evidence="7">TetR family transcriptional regulator</fullName>
    </submittedName>
</protein>
<evidence type="ECO:0000256" key="3">
    <source>
        <dbReference type="ARBA" id="ARBA00023125"/>
    </source>
</evidence>
<keyword evidence="2" id="KW-0805">Transcription regulation</keyword>
<dbReference type="Pfam" id="PF13977">
    <property type="entry name" value="TetR_C_6"/>
    <property type="match status" value="1"/>
</dbReference>
<gene>
    <name evidence="7" type="ORF">E1263_37335</name>
</gene>
<feature type="DNA-binding region" description="H-T-H motif" evidence="5">
    <location>
        <begin position="31"/>
        <end position="50"/>
    </location>
</feature>
<dbReference type="InterPro" id="IPR001647">
    <property type="entry name" value="HTH_TetR"/>
</dbReference>
<dbReference type="SUPFAM" id="SSF46689">
    <property type="entry name" value="Homeodomain-like"/>
    <property type="match status" value="1"/>
</dbReference>
<evidence type="ECO:0000256" key="4">
    <source>
        <dbReference type="ARBA" id="ARBA00023163"/>
    </source>
</evidence>
<evidence type="ECO:0000256" key="1">
    <source>
        <dbReference type="ARBA" id="ARBA00022491"/>
    </source>
</evidence>
<dbReference type="Gene3D" id="1.10.357.10">
    <property type="entry name" value="Tetracycline Repressor, domain 2"/>
    <property type="match status" value="1"/>
</dbReference>
<sequence>MPKIVDHDARREEIAQALWRVVRRDGIRAASVRTIAAEAGWSAGAVRYYFPDQEGLLKFAMDLVARRVGERIHALTARGGTKGSATAVALRYLEEVLPLDAERMAEFDVWLAFTAQALAESGAGALQANIESVNDGLRDLCAELVNALSAADALRDGLDLKLEIERLHALVDGLALHAAVQPGRTTPTRARRLLRLHIDSLLTQKPLQTKDFSPSAR</sequence>
<accession>A0A4R4YM81</accession>
<evidence type="ECO:0000313" key="8">
    <source>
        <dbReference type="Proteomes" id="UP000295124"/>
    </source>
</evidence>
<dbReference type="Proteomes" id="UP000295124">
    <property type="component" value="Unassembled WGS sequence"/>
</dbReference>
<dbReference type="AlphaFoldDB" id="A0A4R4YM81"/>
<dbReference type="PROSITE" id="PS50977">
    <property type="entry name" value="HTH_TETR_2"/>
    <property type="match status" value="1"/>
</dbReference>
<dbReference type="InterPro" id="IPR009057">
    <property type="entry name" value="Homeodomain-like_sf"/>
</dbReference>